<feature type="transmembrane region" description="Helical" evidence="7">
    <location>
        <begin position="224"/>
        <end position="250"/>
    </location>
</feature>
<reference evidence="9 10" key="1">
    <citation type="submission" date="2020-10" db="EMBL/GenBank/DDBJ databases">
        <title>Blautia liquoris sp.nov., isolated from the mud in a fermentation cellar used for the production of Chinese strong-flavoured liquor.</title>
        <authorList>
            <person name="Lu L."/>
        </authorList>
    </citation>
    <scope>NUCLEOTIDE SEQUENCE [LARGE SCALE GENOMIC DNA]</scope>
    <source>
        <strain evidence="9 10">LZLJ-3</strain>
    </source>
</reference>
<dbReference type="RefSeq" id="WP_193736108.1">
    <property type="nucleotide sequence ID" value="NZ_CP063304.1"/>
</dbReference>
<comment type="similarity">
    <text evidence="7">Belongs to the binding-protein-dependent transport system permease family.</text>
</comment>
<evidence type="ECO:0000256" key="7">
    <source>
        <dbReference type="RuleBase" id="RU363032"/>
    </source>
</evidence>
<evidence type="ECO:0000256" key="4">
    <source>
        <dbReference type="ARBA" id="ARBA00022692"/>
    </source>
</evidence>
<keyword evidence="2 7" id="KW-0813">Transport</keyword>
<gene>
    <name evidence="9" type="ORF">INP51_02080</name>
</gene>
<evidence type="ECO:0000313" key="9">
    <source>
        <dbReference type="EMBL" id="QOV19788.1"/>
    </source>
</evidence>
<dbReference type="GO" id="GO:0055085">
    <property type="term" value="P:transmembrane transport"/>
    <property type="evidence" value="ECO:0007669"/>
    <property type="project" value="InterPro"/>
</dbReference>
<dbReference type="PANTHER" id="PTHR43163">
    <property type="entry name" value="DIPEPTIDE TRANSPORT SYSTEM PERMEASE PROTEIN DPPB-RELATED"/>
    <property type="match status" value="1"/>
</dbReference>
<feature type="transmembrane region" description="Helical" evidence="7">
    <location>
        <begin position="9"/>
        <end position="30"/>
    </location>
</feature>
<dbReference type="KEGG" id="bliq:INP51_02080"/>
<evidence type="ECO:0000256" key="5">
    <source>
        <dbReference type="ARBA" id="ARBA00022989"/>
    </source>
</evidence>
<name>A0A7M2RI29_9FIRM</name>
<accession>A0A7M2RI29</accession>
<dbReference type="InterPro" id="IPR000515">
    <property type="entry name" value="MetI-like"/>
</dbReference>
<evidence type="ECO:0000313" key="10">
    <source>
        <dbReference type="Proteomes" id="UP000593601"/>
    </source>
</evidence>
<dbReference type="Proteomes" id="UP000593601">
    <property type="component" value="Chromosome"/>
</dbReference>
<evidence type="ECO:0000256" key="6">
    <source>
        <dbReference type="ARBA" id="ARBA00023136"/>
    </source>
</evidence>
<dbReference type="CDD" id="cd06261">
    <property type="entry name" value="TM_PBP2"/>
    <property type="match status" value="1"/>
</dbReference>
<dbReference type="GO" id="GO:0005886">
    <property type="term" value="C:plasma membrane"/>
    <property type="evidence" value="ECO:0007669"/>
    <property type="project" value="UniProtKB-SubCell"/>
</dbReference>
<keyword evidence="10" id="KW-1185">Reference proteome</keyword>
<dbReference type="Gene3D" id="1.10.3720.10">
    <property type="entry name" value="MetI-like"/>
    <property type="match status" value="1"/>
</dbReference>
<feature type="transmembrane region" description="Helical" evidence="7">
    <location>
        <begin position="270"/>
        <end position="293"/>
    </location>
</feature>
<protein>
    <submittedName>
        <fullName evidence="9">ABC transporter permease</fullName>
    </submittedName>
</protein>
<dbReference type="AlphaFoldDB" id="A0A7M2RI29"/>
<sequence length="303" mass="33148">MTKYVGKRIVLALVTLFIVCGITFFAMNAIPGGPFDGEKAISPEVKAEMEKRFNLDKPVSQQFIIYMKNILHGDFGVSAKTGRDIGKTISTSFKVSAKLGAMAIITAVVFGVILGSSAALTRNHLPDRLIIFLSTLISALPSFVLASLLLLAFCIKLKWIPVWNPKNPNYILPVISLAAYPMAYITRLTKTSMLDAMGQDYVRTAKAKGVASWKVLFKHALRNALIPVVTYVGPMIASILTGSLVIEKIFTIGGLGSKFVDSITNRDYPLIMGVTIFLAVLMVTMNLITDIVYKIIDPRINLD</sequence>
<dbReference type="PROSITE" id="PS50928">
    <property type="entry name" value="ABC_TM1"/>
    <property type="match status" value="1"/>
</dbReference>
<feature type="transmembrane region" description="Helical" evidence="7">
    <location>
        <begin position="99"/>
        <end position="120"/>
    </location>
</feature>
<feature type="transmembrane region" description="Helical" evidence="7">
    <location>
        <begin position="170"/>
        <end position="189"/>
    </location>
</feature>
<proteinExistence type="inferred from homology"/>
<organism evidence="9 10">
    <name type="scientific">Blautia liquoris</name>
    <dbReference type="NCBI Taxonomy" id="2779518"/>
    <lineage>
        <taxon>Bacteria</taxon>
        <taxon>Bacillati</taxon>
        <taxon>Bacillota</taxon>
        <taxon>Clostridia</taxon>
        <taxon>Lachnospirales</taxon>
        <taxon>Lachnospiraceae</taxon>
        <taxon>Blautia</taxon>
    </lineage>
</organism>
<keyword evidence="6 7" id="KW-0472">Membrane</keyword>
<evidence type="ECO:0000256" key="2">
    <source>
        <dbReference type="ARBA" id="ARBA00022448"/>
    </source>
</evidence>
<evidence type="ECO:0000256" key="1">
    <source>
        <dbReference type="ARBA" id="ARBA00004651"/>
    </source>
</evidence>
<dbReference type="InterPro" id="IPR035906">
    <property type="entry name" value="MetI-like_sf"/>
</dbReference>
<dbReference type="InterPro" id="IPR045621">
    <property type="entry name" value="BPD_transp_1_N"/>
</dbReference>
<dbReference type="PANTHER" id="PTHR43163:SF6">
    <property type="entry name" value="DIPEPTIDE TRANSPORT SYSTEM PERMEASE PROTEIN DPPB-RELATED"/>
    <property type="match status" value="1"/>
</dbReference>
<dbReference type="EMBL" id="CP063304">
    <property type="protein sequence ID" value="QOV19788.1"/>
    <property type="molecule type" value="Genomic_DNA"/>
</dbReference>
<dbReference type="SUPFAM" id="SSF161098">
    <property type="entry name" value="MetI-like"/>
    <property type="match status" value="1"/>
</dbReference>
<evidence type="ECO:0000256" key="3">
    <source>
        <dbReference type="ARBA" id="ARBA00022475"/>
    </source>
</evidence>
<feature type="domain" description="ABC transmembrane type-1" evidence="8">
    <location>
        <begin position="93"/>
        <end position="289"/>
    </location>
</feature>
<keyword evidence="4 7" id="KW-0812">Transmembrane</keyword>
<dbReference type="Pfam" id="PF19300">
    <property type="entry name" value="BPD_transp_1_N"/>
    <property type="match status" value="1"/>
</dbReference>
<evidence type="ECO:0000259" key="8">
    <source>
        <dbReference type="PROSITE" id="PS50928"/>
    </source>
</evidence>
<keyword evidence="5 7" id="KW-1133">Transmembrane helix</keyword>
<feature type="transmembrane region" description="Helical" evidence="7">
    <location>
        <begin position="129"/>
        <end position="150"/>
    </location>
</feature>
<dbReference type="Pfam" id="PF00528">
    <property type="entry name" value="BPD_transp_1"/>
    <property type="match status" value="1"/>
</dbReference>
<keyword evidence="3" id="KW-1003">Cell membrane</keyword>
<comment type="subcellular location">
    <subcellularLocation>
        <location evidence="1 7">Cell membrane</location>
        <topology evidence="1 7">Multi-pass membrane protein</topology>
    </subcellularLocation>
</comment>